<feature type="compositionally biased region" description="Polar residues" evidence="1">
    <location>
        <begin position="893"/>
        <end position="914"/>
    </location>
</feature>
<feature type="compositionally biased region" description="Basic and acidic residues" evidence="1">
    <location>
        <begin position="1131"/>
        <end position="1144"/>
    </location>
</feature>
<feature type="region of interest" description="Disordered" evidence="1">
    <location>
        <begin position="989"/>
        <end position="1144"/>
    </location>
</feature>
<dbReference type="AlphaFoldDB" id="A0A6G0SKS6"/>
<evidence type="ECO:0000313" key="4">
    <source>
        <dbReference type="Proteomes" id="UP000476176"/>
    </source>
</evidence>
<feature type="compositionally biased region" description="Acidic residues" evidence="1">
    <location>
        <begin position="1206"/>
        <end position="1218"/>
    </location>
</feature>
<feature type="region of interest" description="Disordered" evidence="1">
    <location>
        <begin position="379"/>
        <end position="601"/>
    </location>
</feature>
<feature type="compositionally biased region" description="Low complexity" evidence="1">
    <location>
        <begin position="526"/>
        <end position="548"/>
    </location>
</feature>
<feature type="compositionally biased region" description="Basic and acidic residues" evidence="1">
    <location>
        <begin position="1015"/>
        <end position="1030"/>
    </location>
</feature>
<dbReference type="Proteomes" id="UP000476176">
    <property type="component" value="Unassembled WGS sequence"/>
</dbReference>
<feature type="region of interest" description="Disordered" evidence="1">
    <location>
        <begin position="1168"/>
        <end position="1227"/>
    </location>
</feature>
<gene>
    <name evidence="2" type="ORF">PF004_g1215</name>
    <name evidence="3" type="ORF">PF008_g1200</name>
</gene>
<feature type="region of interest" description="Disordered" evidence="1">
    <location>
        <begin position="616"/>
        <end position="664"/>
    </location>
</feature>
<feature type="compositionally biased region" description="Basic and acidic residues" evidence="1">
    <location>
        <begin position="1086"/>
        <end position="1111"/>
    </location>
</feature>
<comment type="caution">
    <text evidence="3">The sequence shown here is derived from an EMBL/GenBank/DDBJ whole genome shotgun (WGS) entry which is preliminary data.</text>
</comment>
<organism evidence="3 5">
    <name type="scientific">Phytophthora fragariae</name>
    <dbReference type="NCBI Taxonomy" id="53985"/>
    <lineage>
        <taxon>Eukaryota</taxon>
        <taxon>Sar</taxon>
        <taxon>Stramenopiles</taxon>
        <taxon>Oomycota</taxon>
        <taxon>Peronosporomycetes</taxon>
        <taxon>Peronosporales</taxon>
        <taxon>Peronosporaceae</taxon>
        <taxon>Phytophthora</taxon>
    </lineage>
</organism>
<feature type="compositionally biased region" description="Acidic residues" evidence="1">
    <location>
        <begin position="1036"/>
        <end position="1048"/>
    </location>
</feature>
<feature type="compositionally biased region" description="Acidic residues" evidence="1">
    <location>
        <begin position="176"/>
        <end position="187"/>
    </location>
</feature>
<feature type="compositionally biased region" description="Basic and acidic residues" evidence="1">
    <location>
        <begin position="379"/>
        <end position="393"/>
    </location>
</feature>
<feature type="region of interest" description="Disordered" evidence="1">
    <location>
        <begin position="86"/>
        <end position="105"/>
    </location>
</feature>
<feature type="compositionally biased region" description="Basic and acidic residues" evidence="1">
    <location>
        <begin position="424"/>
        <end position="449"/>
    </location>
</feature>
<dbReference type="EMBL" id="QXGC01000028">
    <property type="protein sequence ID" value="KAE9254034.1"/>
    <property type="molecule type" value="Genomic_DNA"/>
</dbReference>
<feature type="region of interest" description="Disordered" evidence="1">
    <location>
        <begin position="172"/>
        <end position="199"/>
    </location>
</feature>
<evidence type="ECO:0000313" key="2">
    <source>
        <dbReference type="EMBL" id="KAE9254034.1"/>
    </source>
</evidence>
<sequence>MGKAGAFSMLAETAEEFIQLECARRRNQASLKRRSSLPSQFHVSGHKSRLKEKLAQARRHAFLLRADNKAALDSIIDNVRDLASNGEEGGYENKSSQRNSGPSPLERDRFISWAADVEKLLYEFEPSENHSDDPLLRILEHLQFLQDGHVCLAEVAMDARTLLERWDRSGVFDSESSSEDEDDDNDENSARIPDNLGFLPPDPAKQHLRHLEQSYAYQSVRQRAAASIIKRNVLAWVRSKASFCERVAEIEIFGRTTEALLKELSLTSAALAGANTNGNTDIFALATGRCDPKSRYSGSIAFKDLLQFSKHMALFPVDQALRTVEDVTRRRYLFDSRCAMKIQFVWRRVREVVRARRLHRAMKELRLQREREAQAMREAVKDVKKRKASETGKRKNTKTLKRSSTTRTSMISAAITKPYTAIENPKEPSKESIQPERQESPGDANDKRKLPSSPIDASSHRTSAHDSTTSFLNDKAKPPSPTSRNKPRQSRDAGANSPDSDDDTTDVEAAWKSFMDTVAADVAVQEPSSDSELTTTPEEEPASTSMPPVTLPPMEDNWESWSDDEPEVGDNDNLEIEDRNERRLNSARSSTPLASDVPTPRMKVVVSVNKSTLSDTTTAFSRLSRRETTAPRKNHSGPPASRSTSVIRPPSSLPFDATLHNHTGPYTGAGQLSLMAPFVDADRSKKSQPSVVPERKHLYDLDFNGAERKDASFAHIARAFASSREPETQQAASTPPRPKTPDKLKATPVETPRAGSRRTTIARLRSITGGHEQSARVRDLPNSDNQDSKDPQVGPNQKAPFEGSSSSKPGYFIYGAKGVNIQRMVVMRRGTMVYSPLSGAPEEEATNAVEPGGKEVKEWHRSAVAVGLQELATPHPPDRQFRQAHRRRLQGPRHQTFNNEPTDPLQTIENQNPVGRSPKRRAEKRSELPLLLRRTRAAARHRTIDRSDQLVDEAGEDNHSEAPTPDTNKQMWKRGGELPELALAQIRDRVGYKSRPTHQKRMSIIAGRAPPSTDLRSDDSTQLAHKERPDTVFTVEEGDEEEDEDDDATSQHSDNHKDDSQDERPETANADVDGDTALVESPNDDDSNKSQELHEEFRRLHLASRERELTRRRSLLAQLQSEEDAVTAVDDTPRQPKDTSEIEQQRRMWRRKSQAARSVKAVGDVSDASPVTFHFGSSDEDSDSARRRRRMRVKTRVATVDPFADPSDDESDRDDDALSVELGAGMTQQERDAAFQKLLTQYLGLLQCAPAEVARRLQVE</sequence>
<feature type="compositionally biased region" description="Basic and acidic residues" evidence="1">
    <location>
        <begin position="1053"/>
        <end position="1066"/>
    </location>
</feature>
<reference evidence="4 5" key="1">
    <citation type="submission" date="2018-09" db="EMBL/GenBank/DDBJ databases">
        <title>Genomic investigation of the strawberry pathogen Phytophthora fragariae indicates pathogenicity is determined by transcriptional variation in three key races.</title>
        <authorList>
            <person name="Adams T.M."/>
            <person name="Armitage A.D."/>
            <person name="Sobczyk M.K."/>
            <person name="Bates H.J."/>
            <person name="Dunwell J.M."/>
            <person name="Nellist C.F."/>
            <person name="Harrison R.J."/>
        </authorList>
    </citation>
    <scope>NUCLEOTIDE SEQUENCE [LARGE SCALE GENOMIC DNA]</scope>
    <source>
        <strain evidence="2 4">BC-23</strain>
        <strain evidence="3 5">NOV-77</strain>
    </source>
</reference>
<feature type="region of interest" description="Disordered" evidence="1">
    <location>
        <begin position="721"/>
        <end position="810"/>
    </location>
</feature>
<evidence type="ECO:0000256" key="1">
    <source>
        <dbReference type="SAM" id="MobiDB-lite"/>
    </source>
</evidence>
<feature type="compositionally biased region" description="Basic residues" evidence="1">
    <location>
        <begin position="1186"/>
        <end position="1195"/>
    </location>
</feature>
<feature type="compositionally biased region" description="Acidic residues" evidence="1">
    <location>
        <begin position="556"/>
        <end position="575"/>
    </location>
</feature>
<proteinExistence type="predicted"/>
<dbReference type="Proteomes" id="UP000486351">
    <property type="component" value="Unassembled WGS sequence"/>
</dbReference>
<dbReference type="EMBL" id="QXFY01000028">
    <property type="protein sequence ID" value="KAE9361277.1"/>
    <property type="molecule type" value="Genomic_DNA"/>
</dbReference>
<feature type="region of interest" description="Disordered" evidence="1">
    <location>
        <begin position="893"/>
        <end position="972"/>
    </location>
</feature>
<feature type="compositionally biased region" description="Polar residues" evidence="1">
    <location>
        <begin position="93"/>
        <end position="102"/>
    </location>
</feature>
<accession>A0A6G0SKS6</accession>
<evidence type="ECO:0000313" key="5">
    <source>
        <dbReference type="Proteomes" id="UP000486351"/>
    </source>
</evidence>
<name>A0A6G0SKS6_9STRA</name>
<feature type="compositionally biased region" description="Basic and acidic residues" evidence="1">
    <location>
        <begin position="773"/>
        <end position="790"/>
    </location>
</feature>
<evidence type="ECO:0000313" key="3">
    <source>
        <dbReference type="EMBL" id="KAE9361277.1"/>
    </source>
</evidence>
<protein>
    <submittedName>
        <fullName evidence="3">Uncharacterized protein</fullName>
    </submittedName>
</protein>